<organism evidence="1 2">
    <name type="scientific">Cichlidogyrus casuarinus</name>
    <dbReference type="NCBI Taxonomy" id="1844966"/>
    <lineage>
        <taxon>Eukaryota</taxon>
        <taxon>Metazoa</taxon>
        <taxon>Spiralia</taxon>
        <taxon>Lophotrochozoa</taxon>
        <taxon>Platyhelminthes</taxon>
        <taxon>Monogenea</taxon>
        <taxon>Monopisthocotylea</taxon>
        <taxon>Dactylogyridea</taxon>
        <taxon>Ancyrocephalidae</taxon>
        <taxon>Cichlidogyrus</taxon>
    </lineage>
</organism>
<evidence type="ECO:0000313" key="1">
    <source>
        <dbReference type="EMBL" id="KAL3310839.1"/>
    </source>
</evidence>
<proteinExistence type="predicted"/>
<evidence type="ECO:0000313" key="2">
    <source>
        <dbReference type="Proteomes" id="UP001626550"/>
    </source>
</evidence>
<dbReference type="EMBL" id="JBJKFK010002623">
    <property type="protein sequence ID" value="KAL3310839.1"/>
    <property type="molecule type" value="Genomic_DNA"/>
</dbReference>
<name>A0ABD2PU90_9PLAT</name>
<keyword evidence="2" id="KW-1185">Reference proteome</keyword>
<protein>
    <submittedName>
        <fullName evidence="1">Uncharacterized protein</fullName>
    </submittedName>
</protein>
<sequence length="113" mass="12723">MNGVKRSESLEVYAIFTQIAGLLKTYTQLEFKSRYSVDPPVLPLFPSCLQLLALKKADDARSLFPFFRSFSETGPTELDGRMTTTARYHPDVLNRVVEASMVQDFLEPVTNSA</sequence>
<dbReference type="Proteomes" id="UP001626550">
    <property type="component" value="Unassembled WGS sequence"/>
</dbReference>
<gene>
    <name evidence="1" type="ORF">Ciccas_010594</name>
</gene>
<dbReference type="AlphaFoldDB" id="A0ABD2PU90"/>
<accession>A0ABD2PU90</accession>
<reference evidence="1 2" key="1">
    <citation type="submission" date="2024-11" db="EMBL/GenBank/DDBJ databases">
        <title>Adaptive evolution of stress response genes in parasites aligns with host niche diversity.</title>
        <authorList>
            <person name="Hahn C."/>
            <person name="Resl P."/>
        </authorList>
    </citation>
    <scope>NUCLEOTIDE SEQUENCE [LARGE SCALE GENOMIC DNA]</scope>
    <source>
        <strain evidence="1">EGGRZ-B1_66</strain>
        <tissue evidence="1">Body</tissue>
    </source>
</reference>
<comment type="caution">
    <text evidence="1">The sequence shown here is derived from an EMBL/GenBank/DDBJ whole genome shotgun (WGS) entry which is preliminary data.</text>
</comment>